<dbReference type="PANTHER" id="PTHR44167">
    <property type="entry name" value="OVARIAN-SPECIFIC SERINE/THREONINE-PROTEIN KINASE LOK-RELATED"/>
    <property type="match status" value="1"/>
</dbReference>
<dbReference type="InterPro" id="IPR008271">
    <property type="entry name" value="Ser/Thr_kinase_AS"/>
</dbReference>
<dbReference type="RefSeq" id="XP_029221867.1">
    <property type="nucleotide sequence ID" value="XM_029358954.1"/>
</dbReference>
<reference evidence="2 3" key="1">
    <citation type="submission" date="2017-09" db="EMBL/GenBank/DDBJ databases">
        <title>Genome sequencing of Besnoitia besnoiti strain Bb-Ger1.</title>
        <authorList>
            <person name="Schares G."/>
            <person name="Venepally P."/>
            <person name="Lorenzi H.A."/>
        </authorList>
    </citation>
    <scope>NUCLEOTIDE SEQUENCE [LARGE SCALE GENOMIC DNA]</scope>
    <source>
        <strain evidence="2 3">Bb-Ger1</strain>
    </source>
</reference>
<comment type="caution">
    <text evidence="2">The sequence shown here is derived from an EMBL/GenBank/DDBJ whole genome shotgun (WGS) entry which is preliminary data.</text>
</comment>
<dbReference type="GeneID" id="40305262"/>
<evidence type="ECO:0000313" key="2">
    <source>
        <dbReference type="EMBL" id="PFH37858.1"/>
    </source>
</evidence>
<gene>
    <name evidence="2" type="ORF">BESB_001990</name>
</gene>
<accession>A0A2A9MH53</accession>
<dbReference type="GO" id="GO:0044773">
    <property type="term" value="P:mitotic DNA damage checkpoint signaling"/>
    <property type="evidence" value="ECO:0007669"/>
    <property type="project" value="TreeGrafter"/>
</dbReference>
<dbReference type="OrthoDB" id="4062651at2759"/>
<dbReference type="GO" id="GO:0005634">
    <property type="term" value="C:nucleus"/>
    <property type="evidence" value="ECO:0007669"/>
    <property type="project" value="TreeGrafter"/>
</dbReference>
<dbReference type="Proteomes" id="UP000224006">
    <property type="component" value="Chromosome I"/>
</dbReference>
<dbReference type="EMBL" id="NWUJ01000001">
    <property type="protein sequence ID" value="PFH37858.1"/>
    <property type="molecule type" value="Genomic_DNA"/>
</dbReference>
<sequence>MSNTVPTTNLTARQPIASLRFRRRFYRPRRLSRCAALLSFLATDVLVRTIGTEAVFAASSTLRITIAPRRHLSDDAYPREEVPVLIPSFSDYVKKTEERQGAPESRLAFLEASGGSPPDSERPNGLPSLLEELMSVYYRNWQTEEDLQTQALLIGSLPQLSIEDDPDPDIPPAGVELVEMGLASAATLRVQHKNIRGTGSKVSGIIRRDKVIGCGAYNIVVAATMAPSSTWSSRIQSWFTSFRRTIRCFAPQAPRLSRGPEEDRIASISPRALAASSSATGSRLATRPERVILRIRMGRRQGFSLEQEQAHANLLVTELLSPETDLMRLFPSSITAETLIDTFHFAVPMLAGQFKGFPNLLARVGHRTLLNYVEIMPLLPTDLFLVIRRFSQSLRTTLVKQVVELAALLRALGLVHRDIKPDNFLFNRDGVMFLADLDSLEKEGANVPCGTFGASDYADPSIFHCFLTDKQRTVRVSFAHDAWSLGVLLFEILCNNYPFPQMSYDNAYESTTGAFLTALAQMPIPQNSRPVIDWHRCRGRPVNRELKELITGLLDLNPRKRPNIADFYKYSRLMNEGRSEILRHRECGYTNSVFV</sequence>
<dbReference type="Gene3D" id="1.10.510.10">
    <property type="entry name" value="Transferase(Phosphotransferase) domain 1"/>
    <property type="match status" value="1"/>
</dbReference>
<evidence type="ECO:0000313" key="3">
    <source>
        <dbReference type="Proteomes" id="UP000224006"/>
    </source>
</evidence>
<feature type="domain" description="Protein kinase" evidence="1">
    <location>
        <begin position="206"/>
        <end position="573"/>
    </location>
</feature>
<dbReference type="Pfam" id="PF00069">
    <property type="entry name" value="Pkinase"/>
    <property type="match status" value="1"/>
</dbReference>
<dbReference type="VEuPathDB" id="ToxoDB:BESB_001990"/>
<dbReference type="PROSITE" id="PS50011">
    <property type="entry name" value="PROTEIN_KINASE_DOM"/>
    <property type="match status" value="1"/>
</dbReference>
<name>A0A2A9MH53_BESBE</name>
<keyword evidence="2" id="KW-0808">Transferase</keyword>
<dbReference type="GO" id="GO:0005524">
    <property type="term" value="F:ATP binding"/>
    <property type="evidence" value="ECO:0007669"/>
    <property type="project" value="InterPro"/>
</dbReference>
<dbReference type="STRING" id="94643.A0A2A9MH53"/>
<dbReference type="AlphaFoldDB" id="A0A2A9MH53"/>
<dbReference type="SMART" id="SM00220">
    <property type="entry name" value="S_TKc"/>
    <property type="match status" value="1"/>
</dbReference>
<dbReference type="PANTHER" id="PTHR44167:SF24">
    <property type="entry name" value="SERINE_THREONINE-PROTEIN KINASE CHK2"/>
    <property type="match status" value="1"/>
</dbReference>
<protein>
    <submittedName>
        <fullName evidence="2">Rhoptry kinase family protein ROP39</fullName>
    </submittedName>
</protein>
<organism evidence="2 3">
    <name type="scientific">Besnoitia besnoiti</name>
    <name type="common">Apicomplexan protozoan</name>
    <dbReference type="NCBI Taxonomy" id="94643"/>
    <lineage>
        <taxon>Eukaryota</taxon>
        <taxon>Sar</taxon>
        <taxon>Alveolata</taxon>
        <taxon>Apicomplexa</taxon>
        <taxon>Conoidasida</taxon>
        <taxon>Coccidia</taxon>
        <taxon>Eucoccidiorida</taxon>
        <taxon>Eimeriorina</taxon>
        <taxon>Sarcocystidae</taxon>
        <taxon>Besnoitia</taxon>
    </lineage>
</organism>
<keyword evidence="2" id="KW-0418">Kinase</keyword>
<dbReference type="InterPro" id="IPR011009">
    <property type="entry name" value="Kinase-like_dom_sf"/>
</dbReference>
<dbReference type="GO" id="GO:0004674">
    <property type="term" value="F:protein serine/threonine kinase activity"/>
    <property type="evidence" value="ECO:0007669"/>
    <property type="project" value="TreeGrafter"/>
</dbReference>
<dbReference type="KEGG" id="bbes:BESB_001990"/>
<proteinExistence type="predicted"/>
<dbReference type="PROSITE" id="PS00108">
    <property type="entry name" value="PROTEIN_KINASE_ST"/>
    <property type="match status" value="1"/>
</dbReference>
<dbReference type="SUPFAM" id="SSF56112">
    <property type="entry name" value="Protein kinase-like (PK-like)"/>
    <property type="match status" value="1"/>
</dbReference>
<evidence type="ECO:0000259" key="1">
    <source>
        <dbReference type="PROSITE" id="PS50011"/>
    </source>
</evidence>
<dbReference type="InterPro" id="IPR000719">
    <property type="entry name" value="Prot_kinase_dom"/>
</dbReference>
<keyword evidence="3" id="KW-1185">Reference proteome</keyword>